<reference evidence="2" key="1">
    <citation type="journal article" date="2023" name="Science">
        <title>Genome structures resolve the early diversification of teleost fishes.</title>
        <authorList>
            <person name="Parey E."/>
            <person name="Louis A."/>
            <person name="Montfort J."/>
            <person name="Bouchez O."/>
            <person name="Roques C."/>
            <person name="Iampietro C."/>
            <person name="Lluch J."/>
            <person name="Castinel A."/>
            <person name="Donnadieu C."/>
            <person name="Desvignes T."/>
            <person name="Floi Bucao C."/>
            <person name="Jouanno E."/>
            <person name="Wen M."/>
            <person name="Mejri S."/>
            <person name="Dirks R."/>
            <person name="Jansen H."/>
            <person name="Henkel C."/>
            <person name="Chen W.J."/>
            <person name="Zahm M."/>
            <person name="Cabau C."/>
            <person name="Klopp C."/>
            <person name="Thompson A.W."/>
            <person name="Robinson-Rechavi M."/>
            <person name="Braasch I."/>
            <person name="Lecointre G."/>
            <person name="Bobe J."/>
            <person name="Postlethwait J.H."/>
            <person name="Berthelot C."/>
            <person name="Roest Crollius H."/>
            <person name="Guiguen Y."/>
        </authorList>
    </citation>
    <scope>NUCLEOTIDE SEQUENCE</scope>
    <source>
        <strain evidence="2">WJC10195</strain>
    </source>
</reference>
<evidence type="ECO:0000313" key="2">
    <source>
        <dbReference type="EMBL" id="KAJ8360826.1"/>
    </source>
</evidence>
<evidence type="ECO:0000313" key="3">
    <source>
        <dbReference type="Proteomes" id="UP001152622"/>
    </source>
</evidence>
<feature type="signal peptide" evidence="1">
    <location>
        <begin position="1"/>
        <end position="29"/>
    </location>
</feature>
<dbReference type="AlphaFoldDB" id="A0A9Q1J018"/>
<proteinExistence type="predicted"/>
<dbReference type="Proteomes" id="UP001152622">
    <property type="component" value="Chromosome 5"/>
</dbReference>
<sequence>MCFHRSSRPPAHHMRKLALWALWAPCHRAVQPHPLLAQATSATFTWTLTLNPRAAEASEFTIRFECALCVDLSNNTTVNGGDQTGFWTGHGQARITLTPRC</sequence>
<comment type="caution">
    <text evidence="2">The sequence shown here is derived from an EMBL/GenBank/DDBJ whole genome shotgun (WGS) entry which is preliminary data.</text>
</comment>
<feature type="chain" id="PRO_5040346565" evidence="1">
    <location>
        <begin position="30"/>
        <end position="101"/>
    </location>
</feature>
<protein>
    <submittedName>
        <fullName evidence="2">Uncharacterized protein</fullName>
    </submittedName>
</protein>
<evidence type="ECO:0000256" key="1">
    <source>
        <dbReference type="SAM" id="SignalP"/>
    </source>
</evidence>
<keyword evidence="1" id="KW-0732">Signal</keyword>
<name>A0A9Q1J018_SYNKA</name>
<organism evidence="2 3">
    <name type="scientific">Synaphobranchus kaupii</name>
    <name type="common">Kaup's arrowtooth eel</name>
    <dbReference type="NCBI Taxonomy" id="118154"/>
    <lineage>
        <taxon>Eukaryota</taxon>
        <taxon>Metazoa</taxon>
        <taxon>Chordata</taxon>
        <taxon>Craniata</taxon>
        <taxon>Vertebrata</taxon>
        <taxon>Euteleostomi</taxon>
        <taxon>Actinopterygii</taxon>
        <taxon>Neopterygii</taxon>
        <taxon>Teleostei</taxon>
        <taxon>Anguilliformes</taxon>
        <taxon>Synaphobranchidae</taxon>
        <taxon>Synaphobranchus</taxon>
    </lineage>
</organism>
<keyword evidence="3" id="KW-1185">Reference proteome</keyword>
<gene>
    <name evidence="2" type="ORF">SKAU_G00173510</name>
</gene>
<dbReference type="EMBL" id="JAINUF010000005">
    <property type="protein sequence ID" value="KAJ8360826.1"/>
    <property type="molecule type" value="Genomic_DNA"/>
</dbReference>
<accession>A0A9Q1J018</accession>